<dbReference type="Gene3D" id="3.90.76.10">
    <property type="entry name" value="Dipeptide-binding Protein, Domain 1"/>
    <property type="match status" value="1"/>
</dbReference>
<dbReference type="AlphaFoldDB" id="A0A6L5Z422"/>
<dbReference type="SUPFAM" id="SSF53850">
    <property type="entry name" value="Periplasmic binding protein-like II"/>
    <property type="match status" value="1"/>
</dbReference>
<dbReference type="Pfam" id="PF00496">
    <property type="entry name" value="SBP_bac_5"/>
    <property type="match status" value="1"/>
</dbReference>
<keyword evidence="7" id="KW-1185">Reference proteome</keyword>
<dbReference type="GO" id="GO:0030288">
    <property type="term" value="C:outer membrane-bounded periplasmic space"/>
    <property type="evidence" value="ECO:0007669"/>
    <property type="project" value="UniProtKB-ARBA"/>
</dbReference>
<reference evidence="6 7" key="1">
    <citation type="submission" date="2019-10" db="EMBL/GenBank/DDBJ databases">
        <title>Cognatihalovulum marinum gen. nov. sp. nov., a new member of the family Rhodobacteraceae isolated from deep seawater of the Northwest Indian Ocean.</title>
        <authorList>
            <person name="Ruan C."/>
            <person name="Wang J."/>
            <person name="Zheng X."/>
            <person name="Song L."/>
            <person name="Zhu Y."/>
            <person name="Huang Y."/>
            <person name="Lu Z."/>
            <person name="Du W."/>
            <person name="Huang L."/>
            <person name="Dai X."/>
        </authorList>
    </citation>
    <scope>NUCLEOTIDE SEQUENCE [LARGE SCALE GENOMIC DNA]</scope>
    <source>
        <strain evidence="6 7">2CG4</strain>
    </source>
</reference>
<dbReference type="Gene3D" id="3.40.190.10">
    <property type="entry name" value="Periplasmic binding protein-like II"/>
    <property type="match status" value="1"/>
</dbReference>
<accession>A0A6L5Z422</accession>
<comment type="caution">
    <text evidence="6">The sequence shown here is derived from an EMBL/GenBank/DDBJ whole genome shotgun (WGS) entry which is preliminary data.</text>
</comment>
<evidence type="ECO:0000313" key="6">
    <source>
        <dbReference type="EMBL" id="MSU91237.1"/>
    </source>
</evidence>
<dbReference type="InterPro" id="IPR000914">
    <property type="entry name" value="SBP_5_dom"/>
</dbReference>
<dbReference type="PANTHER" id="PTHR30290">
    <property type="entry name" value="PERIPLASMIC BINDING COMPONENT OF ABC TRANSPORTER"/>
    <property type="match status" value="1"/>
</dbReference>
<feature type="chain" id="PRO_5026664896" description="Solute-binding protein family 5 domain-containing protein" evidence="4">
    <location>
        <begin position="28"/>
        <end position="514"/>
    </location>
</feature>
<dbReference type="InterPro" id="IPR039424">
    <property type="entry name" value="SBP_5"/>
</dbReference>
<dbReference type="Proteomes" id="UP000474957">
    <property type="component" value="Unassembled WGS sequence"/>
</dbReference>
<protein>
    <recommendedName>
        <fullName evidence="5">Solute-binding protein family 5 domain-containing protein</fullName>
    </recommendedName>
</protein>
<evidence type="ECO:0000256" key="3">
    <source>
        <dbReference type="ARBA" id="ARBA00022729"/>
    </source>
</evidence>
<dbReference type="PANTHER" id="PTHR30290:SF38">
    <property type="entry name" value="D,D-DIPEPTIDE-BINDING PERIPLASMIC PROTEIN DDPA-RELATED"/>
    <property type="match status" value="1"/>
</dbReference>
<comment type="subcellular location">
    <subcellularLocation>
        <location evidence="1">Periplasm</location>
    </subcellularLocation>
</comment>
<gene>
    <name evidence="6" type="ORF">GE300_16770</name>
</gene>
<comment type="similarity">
    <text evidence="2">Belongs to the bacterial solute-binding protein 5 family.</text>
</comment>
<dbReference type="InterPro" id="IPR030678">
    <property type="entry name" value="Peptide/Ni-bd"/>
</dbReference>
<feature type="domain" description="Solute-binding protein family 5" evidence="5">
    <location>
        <begin position="72"/>
        <end position="415"/>
    </location>
</feature>
<organism evidence="6 7">
    <name type="scientific">Halovulum marinum</name>
    <dbReference type="NCBI Taxonomy" id="2662447"/>
    <lineage>
        <taxon>Bacteria</taxon>
        <taxon>Pseudomonadati</taxon>
        <taxon>Pseudomonadota</taxon>
        <taxon>Alphaproteobacteria</taxon>
        <taxon>Rhodobacterales</taxon>
        <taxon>Paracoccaceae</taxon>
        <taxon>Halovulum</taxon>
    </lineage>
</organism>
<name>A0A6L5Z422_9RHOB</name>
<proteinExistence type="inferred from homology"/>
<dbReference type="Gene3D" id="3.10.105.10">
    <property type="entry name" value="Dipeptide-binding Protein, Domain 3"/>
    <property type="match status" value="1"/>
</dbReference>
<dbReference type="PIRSF" id="PIRSF002741">
    <property type="entry name" value="MppA"/>
    <property type="match status" value="1"/>
</dbReference>
<evidence type="ECO:0000259" key="5">
    <source>
        <dbReference type="Pfam" id="PF00496"/>
    </source>
</evidence>
<dbReference type="GO" id="GO:0043190">
    <property type="term" value="C:ATP-binding cassette (ABC) transporter complex"/>
    <property type="evidence" value="ECO:0007669"/>
    <property type="project" value="InterPro"/>
</dbReference>
<dbReference type="RefSeq" id="WP_154448190.1">
    <property type="nucleotide sequence ID" value="NZ_WIND01000017.1"/>
</dbReference>
<evidence type="ECO:0000256" key="2">
    <source>
        <dbReference type="ARBA" id="ARBA00005695"/>
    </source>
</evidence>
<sequence length="514" mass="56043">MTRYQRSVRAALSTAAALSLLAGAARAQEALAVVGIVADPGHFNPAITTGSHVHTVADSMFNGLVALDEDLQPVPDLATGWEVSEDGRTVTFTLAEANWHDGIPFTAEDVKFTFEQVLFEHHSRTKAGLGSVVESIETPDPRTVVFKLSAPHPALLRRLDVTEAPILPRHQWQDVADIPAATLPPIGTGPFRFESYDKDAQVVLVKNEDYFKDGLPYLDRLVFRVIKDAATQLIAYQQGEIDFISLEAKDVEAVESAGDSTILRATSGPGGGNCIMTVSFNLEREATGDPRVRRAFARAIDRERINEQVLFGQGKVAAAPFSSAIGWAHADGVLAGLSHDPEAARALLAEAGHDGGLTLDMVHFPTFNRYAEIMKQDLAAAGIELVSRPLDREATIDAIFKQRDFDTNLISYCNGVDPEIGIKRMYISSNIGPIPFSNAAAYRNDRVDALFAEAAAVEDTGARGRIYREVQKILAEDLPYFWLVETVRTAAHKASFEGFRPWTGQFAEEAKPVD</sequence>
<evidence type="ECO:0000256" key="4">
    <source>
        <dbReference type="SAM" id="SignalP"/>
    </source>
</evidence>
<keyword evidence="3 4" id="KW-0732">Signal</keyword>
<evidence type="ECO:0000313" key="7">
    <source>
        <dbReference type="Proteomes" id="UP000474957"/>
    </source>
</evidence>
<evidence type="ECO:0000256" key="1">
    <source>
        <dbReference type="ARBA" id="ARBA00004418"/>
    </source>
</evidence>
<dbReference type="GO" id="GO:0015833">
    <property type="term" value="P:peptide transport"/>
    <property type="evidence" value="ECO:0007669"/>
    <property type="project" value="TreeGrafter"/>
</dbReference>
<dbReference type="EMBL" id="WIND01000017">
    <property type="protein sequence ID" value="MSU91237.1"/>
    <property type="molecule type" value="Genomic_DNA"/>
</dbReference>
<feature type="signal peptide" evidence="4">
    <location>
        <begin position="1"/>
        <end position="27"/>
    </location>
</feature>
<dbReference type="GO" id="GO:1904680">
    <property type="term" value="F:peptide transmembrane transporter activity"/>
    <property type="evidence" value="ECO:0007669"/>
    <property type="project" value="TreeGrafter"/>
</dbReference>